<name>A0A2M8P2F0_9CHLR</name>
<accession>A0A2M8P2F0</accession>
<keyword evidence="7" id="KW-0472">Membrane</keyword>
<dbReference type="Proteomes" id="UP000228921">
    <property type="component" value="Unassembled WGS sequence"/>
</dbReference>
<dbReference type="GO" id="GO:0004674">
    <property type="term" value="F:protein serine/threonine kinase activity"/>
    <property type="evidence" value="ECO:0007669"/>
    <property type="project" value="UniProtKB-EC"/>
</dbReference>
<evidence type="ECO:0000313" key="10">
    <source>
        <dbReference type="Proteomes" id="UP000228921"/>
    </source>
</evidence>
<evidence type="ECO:0000256" key="7">
    <source>
        <dbReference type="SAM" id="Phobius"/>
    </source>
</evidence>
<dbReference type="EMBL" id="PGTK01000002">
    <property type="protein sequence ID" value="PJF31717.1"/>
    <property type="molecule type" value="Genomic_DNA"/>
</dbReference>
<dbReference type="CDD" id="cd14014">
    <property type="entry name" value="STKc_PknB_like"/>
    <property type="match status" value="1"/>
</dbReference>
<dbReference type="InterPro" id="IPR011009">
    <property type="entry name" value="Kinase-like_dom_sf"/>
</dbReference>
<dbReference type="InterPro" id="IPR017441">
    <property type="entry name" value="Protein_kinase_ATP_BS"/>
</dbReference>
<dbReference type="PANTHER" id="PTHR43289">
    <property type="entry name" value="MITOGEN-ACTIVATED PROTEIN KINASE KINASE KINASE 20-RELATED"/>
    <property type="match status" value="1"/>
</dbReference>
<keyword evidence="7" id="KW-1133">Transmembrane helix</keyword>
<proteinExistence type="predicted"/>
<evidence type="ECO:0000259" key="8">
    <source>
        <dbReference type="PROSITE" id="PS50011"/>
    </source>
</evidence>
<organism evidence="9 10">
    <name type="scientific">Candidatus Thermofonsia Clade 1 bacterium</name>
    <dbReference type="NCBI Taxonomy" id="2364210"/>
    <lineage>
        <taxon>Bacteria</taxon>
        <taxon>Bacillati</taxon>
        <taxon>Chloroflexota</taxon>
        <taxon>Candidatus Thermofontia</taxon>
        <taxon>Candidatus Thermofonsia Clade 1</taxon>
    </lineage>
</organism>
<feature type="domain" description="Protein kinase" evidence="8">
    <location>
        <begin position="11"/>
        <end position="286"/>
    </location>
</feature>
<evidence type="ECO:0000313" key="9">
    <source>
        <dbReference type="EMBL" id="PJF31717.1"/>
    </source>
</evidence>
<keyword evidence="4" id="KW-0418">Kinase</keyword>
<keyword evidence="7" id="KW-0812">Transmembrane</keyword>
<dbReference type="Gene3D" id="1.10.510.10">
    <property type="entry name" value="Transferase(Phosphotransferase) domain 1"/>
    <property type="match status" value="1"/>
</dbReference>
<evidence type="ECO:0000256" key="1">
    <source>
        <dbReference type="ARBA" id="ARBA00012513"/>
    </source>
</evidence>
<dbReference type="SMART" id="SM00220">
    <property type="entry name" value="S_TKc"/>
    <property type="match status" value="1"/>
</dbReference>
<sequence>MNFVGQRIGQYEVLARLGAGGMATVYRARQNRVGREVAIKVMSPELVRHEVSAQRFEREAQLIAKLSHPHIVKLFDYGVLRGFHLRLLDSTFDPKTDLYYFVMELMTGGSLAERLRQRRLTLPEVSAILHQIAPALDYAHQQGIVHRDLKPANVLFDGHQNAFLTDFGIAKLLEERHGQNALTQEGTTLGTPFYMSPELWQGENVGSWTDHYALGVVLFEMLCGHVPFTAGTPYRLMHMHIFEQPPALQKYDQALPDSLNAVIQRALAKAPQDRFPTATALVEAFDEAWRAALVPLSTAQSAPPEPTVMPNRTALKNRRWLLISLAVMLMLSVMVALILLSSRP</sequence>
<dbReference type="InterPro" id="IPR008271">
    <property type="entry name" value="Ser/Thr_kinase_AS"/>
</dbReference>
<dbReference type="InterPro" id="IPR000719">
    <property type="entry name" value="Prot_kinase_dom"/>
</dbReference>
<comment type="caution">
    <text evidence="9">The sequence shown here is derived from an EMBL/GenBank/DDBJ whole genome shotgun (WGS) entry which is preliminary data.</text>
</comment>
<evidence type="ECO:0000256" key="3">
    <source>
        <dbReference type="ARBA" id="ARBA00022741"/>
    </source>
</evidence>
<evidence type="ECO:0000256" key="5">
    <source>
        <dbReference type="ARBA" id="ARBA00022840"/>
    </source>
</evidence>
<keyword evidence="3 6" id="KW-0547">Nucleotide-binding</keyword>
<feature type="binding site" evidence="6">
    <location>
        <position position="40"/>
    </location>
    <ligand>
        <name>ATP</name>
        <dbReference type="ChEBI" id="CHEBI:30616"/>
    </ligand>
</feature>
<dbReference type="SUPFAM" id="SSF56112">
    <property type="entry name" value="Protein kinase-like (PK-like)"/>
    <property type="match status" value="1"/>
</dbReference>
<keyword evidence="5 6" id="KW-0067">ATP-binding</keyword>
<dbReference type="PROSITE" id="PS00108">
    <property type="entry name" value="PROTEIN_KINASE_ST"/>
    <property type="match status" value="1"/>
</dbReference>
<evidence type="ECO:0000256" key="2">
    <source>
        <dbReference type="ARBA" id="ARBA00022679"/>
    </source>
</evidence>
<dbReference type="EC" id="2.7.11.1" evidence="1"/>
<dbReference type="PROSITE" id="PS50011">
    <property type="entry name" value="PROTEIN_KINASE_DOM"/>
    <property type="match status" value="1"/>
</dbReference>
<keyword evidence="2" id="KW-0808">Transferase</keyword>
<dbReference type="PANTHER" id="PTHR43289:SF6">
    <property type="entry name" value="SERINE_THREONINE-PROTEIN KINASE NEKL-3"/>
    <property type="match status" value="1"/>
</dbReference>
<evidence type="ECO:0000256" key="6">
    <source>
        <dbReference type="PROSITE-ProRule" id="PRU10141"/>
    </source>
</evidence>
<dbReference type="Gene3D" id="3.30.200.20">
    <property type="entry name" value="Phosphorylase Kinase, domain 1"/>
    <property type="match status" value="1"/>
</dbReference>
<dbReference type="AlphaFoldDB" id="A0A2M8P2F0"/>
<protein>
    <recommendedName>
        <fullName evidence="1">non-specific serine/threonine protein kinase</fullName>
        <ecNumber evidence="1">2.7.11.1</ecNumber>
    </recommendedName>
</protein>
<reference evidence="9 10" key="1">
    <citation type="submission" date="2017-11" db="EMBL/GenBank/DDBJ databases">
        <title>Evolution of Phototrophy in the Chloroflexi Phylum Driven by Horizontal Gene Transfer.</title>
        <authorList>
            <person name="Ward L.M."/>
            <person name="Hemp J."/>
            <person name="Shih P.M."/>
            <person name="Mcglynn S.E."/>
            <person name="Fischer W."/>
        </authorList>
    </citation>
    <scope>NUCLEOTIDE SEQUENCE [LARGE SCALE GENOMIC DNA]</scope>
    <source>
        <strain evidence="9">CP2_2F</strain>
    </source>
</reference>
<feature type="transmembrane region" description="Helical" evidence="7">
    <location>
        <begin position="320"/>
        <end position="340"/>
    </location>
</feature>
<evidence type="ECO:0000256" key="4">
    <source>
        <dbReference type="ARBA" id="ARBA00022777"/>
    </source>
</evidence>
<dbReference type="Pfam" id="PF00069">
    <property type="entry name" value="Pkinase"/>
    <property type="match status" value="1"/>
</dbReference>
<dbReference type="GO" id="GO:0005524">
    <property type="term" value="F:ATP binding"/>
    <property type="evidence" value="ECO:0007669"/>
    <property type="project" value="UniProtKB-UniRule"/>
</dbReference>
<gene>
    <name evidence="9" type="ORF">CUN51_01900</name>
</gene>
<dbReference type="PROSITE" id="PS00107">
    <property type="entry name" value="PROTEIN_KINASE_ATP"/>
    <property type="match status" value="1"/>
</dbReference>